<comment type="similarity">
    <text evidence="1">Belongs to the bacterial sugar transferase family.</text>
</comment>
<evidence type="ECO:0000256" key="1">
    <source>
        <dbReference type="ARBA" id="ARBA00006464"/>
    </source>
</evidence>
<dbReference type="GO" id="GO:0016780">
    <property type="term" value="F:phosphotransferase activity, for other substituted phosphate groups"/>
    <property type="evidence" value="ECO:0007669"/>
    <property type="project" value="TreeGrafter"/>
</dbReference>
<keyword evidence="2" id="KW-1133">Transmembrane helix</keyword>
<evidence type="ECO:0000313" key="5">
    <source>
        <dbReference type="Proteomes" id="UP000622552"/>
    </source>
</evidence>
<comment type="caution">
    <text evidence="4">The sequence shown here is derived from an EMBL/GenBank/DDBJ whole genome shotgun (WGS) entry which is preliminary data.</text>
</comment>
<sequence>MTTHRLPRSAPAVRHRPAPPSAKRVFDVLAGAVCVLVFLPLLLVAALLVRLSSPGDVIFRQSRLGRDGEPFVMYKFRTMVANCDDAILRDLVTTELRDGAVRPITDPRVTRVGRVLRRASIDELPQLFNVLRGEMSLVGPRPMLDWELELLDPGYRRRLAVRPGITGLWQVSGRNRLTLTQRMALDLRYVDEHTFGMDLRILARTVIVVLSAGGAT</sequence>
<feature type="domain" description="Bacterial sugar transferase" evidence="3">
    <location>
        <begin position="23"/>
        <end position="210"/>
    </location>
</feature>
<dbReference type="RefSeq" id="WP_197004031.1">
    <property type="nucleotide sequence ID" value="NZ_BONS01000022.1"/>
</dbReference>
<evidence type="ECO:0000313" key="4">
    <source>
        <dbReference type="EMBL" id="MBG6137130.1"/>
    </source>
</evidence>
<dbReference type="Proteomes" id="UP000622552">
    <property type="component" value="Unassembled WGS sequence"/>
</dbReference>
<dbReference type="EMBL" id="JADOUF010000001">
    <property type="protein sequence ID" value="MBG6137130.1"/>
    <property type="molecule type" value="Genomic_DNA"/>
</dbReference>
<dbReference type="InterPro" id="IPR003362">
    <property type="entry name" value="Bact_transf"/>
</dbReference>
<dbReference type="PANTHER" id="PTHR30576">
    <property type="entry name" value="COLANIC BIOSYNTHESIS UDP-GLUCOSE LIPID CARRIER TRANSFERASE"/>
    <property type="match status" value="1"/>
</dbReference>
<keyword evidence="2" id="KW-0812">Transmembrane</keyword>
<evidence type="ECO:0000256" key="2">
    <source>
        <dbReference type="SAM" id="Phobius"/>
    </source>
</evidence>
<proteinExistence type="inferred from homology"/>
<reference evidence="4" key="1">
    <citation type="submission" date="2020-11" db="EMBL/GenBank/DDBJ databases">
        <title>Sequencing the genomes of 1000 actinobacteria strains.</title>
        <authorList>
            <person name="Klenk H.-P."/>
        </authorList>
    </citation>
    <scope>NUCLEOTIDE SEQUENCE</scope>
    <source>
        <strain evidence="4">DSM 45356</strain>
    </source>
</reference>
<accession>A0A8J7KGA6</accession>
<keyword evidence="2" id="KW-0472">Membrane</keyword>
<dbReference type="PANTHER" id="PTHR30576:SF10">
    <property type="entry name" value="SLL5057 PROTEIN"/>
    <property type="match status" value="1"/>
</dbReference>
<keyword evidence="5" id="KW-1185">Reference proteome</keyword>
<dbReference type="AlphaFoldDB" id="A0A8J7KGA6"/>
<evidence type="ECO:0000259" key="3">
    <source>
        <dbReference type="Pfam" id="PF02397"/>
    </source>
</evidence>
<name>A0A8J7KGA6_9ACTN</name>
<protein>
    <submittedName>
        <fullName evidence="4">Lipopolysaccharide/colanic/teichoic acid biosynthesis glycosyltransferase</fullName>
    </submittedName>
</protein>
<organism evidence="4 5">
    <name type="scientific">Longispora fulva</name>
    <dbReference type="NCBI Taxonomy" id="619741"/>
    <lineage>
        <taxon>Bacteria</taxon>
        <taxon>Bacillati</taxon>
        <taxon>Actinomycetota</taxon>
        <taxon>Actinomycetes</taxon>
        <taxon>Micromonosporales</taxon>
        <taxon>Micromonosporaceae</taxon>
        <taxon>Longispora</taxon>
    </lineage>
</organism>
<dbReference type="Pfam" id="PF02397">
    <property type="entry name" value="Bac_transf"/>
    <property type="match status" value="1"/>
</dbReference>
<gene>
    <name evidence="4" type="ORF">IW245_003324</name>
</gene>
<feature type="transmembrane region" description="Helical" evidence="2">
    <location>
        <begin position="28"/>
        <end position="51"/>
    </location>
</feature>